<gene>
    <name evidence="1" type="ORF">E2C01_053272</name>
</gene>
<name>A0A5B7GPW4_PORTR</name>
<reference evidence="1 2" key="1">
    <citation type="submission" date="2019-05" db="EMBL/GenBank/DDBJ databases">
        <title>Another draft genome of Portunus trituberculatus and its Hox gene families provides insights of decapod evolution.</title>
        <authorList>
            <person name="Jeong J.-H."/>
            <person name="Song I."/>
            <person name="Kim S."/>
            <person name="Choi T."/>
            <person name="Kim D."/>
            <person name="Ryu S."/>
            <person name="Kim W."/>
        </authorList>
    </citation>
    <scope>NUCLEOTIDE SEQUENCE [LARGE SCALE GENOMIC DNA]</scope>
    <source>
        <tissue evidence="1">Muscle</tissue>
    </source>
</reference>
<comment type="caution">
    <text evidence="1">The sequence shown here is derived from an EMBL/GenBank/DDBJ whole genome shotgun (WGS) entry which is preliminary data.</text>
</comment>
<proteinExistence type="predicted"/>
<organism evidence="1 2">
    <name type="scientific">Portunus trituberculatus</name>
    <name type="common">Swimming crab</name>
    <name type="synonym">Neptunus trituberculatus</name>
    <dbReference type="NCBI Taxonomy" id="210409"/>
    <lineage>
        <taxon>Eukaryota</taxon>
        <taxon>Metazoa</taxon>
        <taxon>Ecdysozoa</taxon>
        <taxon>Arthropoda</taxon>
        <taxon>Crustacea</taxon>
        <taxon>Multicrustacea</taxon>
        <taxon>Malacostraca</taxon>
        <taxon>Eumalacostraca</taxon>
        <taxon>Eucarida</taxon>
        <taxon>Decapoda</taxon>
        <taxon>Pleocyemata</taxon>
        <taxon>Brachyura</taxon>
        <taxon>Eubrachyura</taxon>
        <taxon>Portunoidea</taxon>
        <taxon>Portunidae</taxon>
        <taxon>Portuninae</taxon>
        <taxon>Portunus</taxon>
    </lineage>
</organism>
<dbReference type="Proteomes" id="UP000324222">
    <property type="component" value="Unassembled WGS sequence"/>
</dbReference>
<accession>A0A5B7GPW4</accession>
<evidence type="ECO:0000313" key="1">
    <source>
        <dbReference type="EMBL" id="MPC59257.1"/>
    </source>
</evidence>
<sequence length="159" mass="17553">MMCPKISVEAAILTDQFRRIWSSGCLERAVSHNRVPDVPPTSESASTDTTSTPALATLCTAARRASSGAWALPYTWTAKQWNIRRDEAAWGVGGDCDGHGTSQVIEADTIYYHRHVGLHVTLAVMRIAHPERQLISARREIEIEDKKSGKYGEDKDASE</sequence>
<evidence type="ECO:0000313" key="2">
    <source>
        <dbReference type="Proteomes" id="UP000324222"/>
    </source>
</evidence>
<keyword evidence="2" id="KW-1185">Reference proteome</keyword>
<protein>
    <submittedName>
        <fullName evidence="1">Uncharacterized protein</fullName>
    </submittedName>
</protein>
<dbReference type="EMBL" id="VSRR010016400">
    <property type="protein sequence ID" value="MPC59257.1"/>
    <property type="molecule type" value="Genomic_DNA"/>
</dbReference>
<dbReference type="AlphaFoldDB" id="A0A5B7GPW4"/>